<dbReference type="Proteomes" id="UP000033519">
    <property type="component" value="Unassembled WGS sequence"/>
</dbReference>
<dbReference type="AlphaFoldDB" id="A0A0F5PVJ1"/>
<dbReference type="RefSeq" id="WP_046171399.1">
    <property type="nucleotide sequence ID" value="NZ_FOMB01000006.1"/>
</dbReference>
<dbReference type="PATRIC" id="fig|728005.3.peg.735"/>
<feature type="transmembrane region" description="Helical" evidence="2">
    <location>
        <begin position="160"/>
        <end position="179"/>
    </location>
</feature>
<gene>
    <name evidence="5" type="ORF">SAMN04488059_106127</name>
    <name evidence="4" type="ORF">WH91_12860</name>
</gene>
<dbReference type="OrthoDB" id="7159357at2"/>
<keyword evidence="2" id="KW-0812">Transmembrane</keyword>
<sequence length="327" mass="34694">MIITCPHCQTKYQVTYEAIGSVGRKVQCAQCQKAWQQRALEKEVPPTPEQKKASEAIAEDGLDDAMAAEERTVKDEAARFMALEKAAEEAQHRAAAASKVDTAVLRKRQKDFRRRQSAMVAELPLAKLRRSLRIGGTLILVGIVATGYFGRVMVVEKFPAMAGVYAAVGLGVNVVGLDFSNVSTLQSLRDGKEVLSVSAQIVGLMSEPVSVPAVVVTLLDSHGQGIYEWSVTPAVRDLMAGERATFDTQLTMPPGDAASLRLSFAGGQGIPLVSAGASAEGVASPGEHEAAPPTRHAVTGEPAVQAETNEHTAAPAVSEHTNAPEHH</sequence>
<feature type="region of interest" description="Disordered" evidence="1">
    <location>
        <begin position="277"/>
        <end position="306"/>
    </location>
</feature>
<evidence type="ECO:0000256" key="1">
    <source>
        <dbReference type="SAM" id="MobiDB-lite"/>
    </source>
</evidence>
<feature type="transmembrane region" description="Helical" evidence="2">
    <location>
        <begin position="134"/>
        <end position="154"/>
    </location>
</feature>
<dbReference type="InterPro" id="IPR011723">
    <property type="entry name" value="Znf/thioredoxin_put"/>
</dbReference>
<dbReference type="EMBL" id="FOMB01000006">
    <property type="protein sequence ID" value="SFC52888.1"/>
    <property type="molecule type" value="Genomic_DNA"/>
</dbReference>
<evidence type="ECO:0000259" key="3">
    <source>
        <dbReference type="Pfam" id="PF13717"/>
    </source>
</evidence>
<reference evidence="4 6" key="1">
    <citation type="submission" date="2015-03" db="EMBL/GenBank/DDBJ databases">
        <authorList>
            <person name="Lepp D."/>
            <person name="Hassan Y.I."/>
            <person name="Li X.-Z."/>
            <person name="Zhou T."/>
        </authorList>
    </citation>
    <scope>NUCLEOTIDE SEQUENCE [LARGE SCALE GENOMIC DNA]</scope>
    <source>
        <strain evidence="4 6">Cr7-05</strain>
    </source>
</reference>
<dbReference type="Pfam" id="PF13717">
    <property type="entry name" value="Zn_ribbon_4"/>
    <property type="match status" value="1"/>
</dbReference>
<evidence type="ECO:0000313" key="6">
    <source>
        <dbReference type="Proteomes" id="UP000033519"/>
    </source>
</evidence>
<accession>A0A0F5PVJ1</accession>
<feature type="domain" description="Zinc finger/thioredoxin putative" evidence="3">
    <location>
        <begin position="1"/>
        <end position="35"/>
    </location>
</feature>
<protein>
    <submittedName>
        <fullName evidence="5">MJ0042 family finger-like domain-containing protein</fullName>
    </submittedName>
</protein>
<evidence type="ECO:0000313" key="7">
    <source>
        <dbReference type="Proteomes" id="UP000182258"/>
    </source>
</evidence>
<dbReference type="EMBL" id="LAPV01000129">
    <property type="protein sequence ID" value="KKC32707.1"/>
    <property type="molecule type" value="Genomic_DNA"/>
</dbReference>
<name>A0A0F5PVJ1_9HYPH</name>
<keyword evidence="2" id="KW-0472">Membrane</keyword>
<proteinExistence type="predicted"/>
<dbReference type="NCBIfam" id="TIGR02098">
    <property type="entry name" value="MJ0042_CXXC"/>
    <property type="match status" value="1"/>
</dbReference>
<evidence type="ECO:0000256" key="2">
    <source>
        <dbReference type="SAM" id="Phobius"/>
    </source>
</evidence>
<evidence type="ECO:0000313" key="4">
    <source>
        <dbReference type="EMBL" id="KKC32707.1"/>
    </source>
</evidence>
<keyword evidence="2" id="KW-1133">Transmembrane helix</keyword>
<organism evidence="5 7">
    <name type="scientific">Devosia psychrophila</name>
    <dbReference type="NCBI Taxonomy" id="728005"/>
    <lineage>
        <taxon>Bacteria</taxon>
        <taxon>Pseudomonadati</taxon>
        <taxon>Pseudomonadota</taxon>
        <taxon>Alphaproteobacteria</taxon>
        <taxon>Hyphomicrobiales</taxon>
        <taxon>Devosiaceae</taxon>
        <taxon>Devosia</taxon>
    </lineage>
</organism>
<dbReference type="Proteomes" id="UP000182258">
    <property type="component" value="Unassembled WGS sequence"/>
</dbReference>
<evidence type="ECO:0000313" key="5">
    <source>
        <dbReference type="EMBL" id="SFC52888.1"/>
    </source>
</evidence>
<dbReference type="STRING" id="728005.SAMN04488059_106127"/>
<reference evidence="5 7" key="2">
    <citation type="submission" date="2016-10" db="EMBL/GenBank/DDBJ databases">
        <authorList>
            <person name="de Groot N.N."/>
        </authorList>
    </citation>
    <scope>NUCLEOTIDE SEQUENCE [LARGE SCALE GENOMIC DNA]</scope>
    <source>
        <strain evidence="5 7">CGMCC 1.10210</strain>
    </source>
</reference>
<keyword evidence="6" id="KW-1185">Reference proteome</keyword>